<dbReference type="Gene3D" id="3.40.220.10">
    <property type="entry name" value="Leucine Aminopeptidase, subunit E, domain 1"/>
    <property type="match status" value="1"/>
</dbReference>
<sequence length="167" mass="18784">MSNIQYIKGNILKLENYPHILIHSCNCNGSWGGGIAYQMAIRYPRSEKEYIQICSEGGSDLLGTCFLIPSYSDDNLIIACLFTSSYGGVGHGSKESILEYTKLALQDMYSQIQDPKVATNCRSVAPLTEYKLEMPMINSGIFGVPWELTENELKKFHDKMSFTVYQL</sequence>
<reference evidence="6 7" key="1">
    <citation type="submission" date="2020-11" db="EMBL/GenBank/DDBJ databases">
        <title>Kefir isolates.</title>
        <authorList>
            <person name="Marcisauskas S."/>
            <person name="Kim Y."/>
            <person name="Blasche S."/>
        </authorList>
    </citation>
    <scope>NUCLEOTIDE SEQUENCE [LARGE SCALE GENOMIC DNA]</scope>
    <source>
        <strain evidence="6 7">OG2</strain>
    </source>
</reference>
<dbReference type="Proteomes" id="UP000750334">
    <property type="component" value="Unassembled WGS sequence"/>
</dbReference>
<dbReference type="Pfam" id="PF01661">
    <property type="entry name" value="Macro"/>
    <property type="match status" value="1"/>
</dbReference>
<evidence type="ECO:0000256" key="1">
    <source>
        <dbReference type="ARBA" id="ARBA00006575"/>
    </source>
</evidence>
<protein>
    <recommendedName>
        <fullName evidence="3">ADP-ribose 1''-phosphate phosphatase</fullName>
        <ecNumber evidence="2">3.1.3.84</ecNumber>
    </recommendedName>
</protein>
<evidence type="ECO:0000259" key="5">
    <source>
        <dbReference type="PROSITE" id="PS51154"/>
    </source>
</evidence>
<dbReference type="PROSITE" id="PS51154">
    <property type="entry name" value="MACRO"/>
    <property type="match status" value="1"/>
</dbReference>
<evidence type="ECO:0000256" key="2">
    <source>
        <dbReference type="ARBA" id="ARBA00012983"/>
    </source>
</evidence>
<dbReference type="PANTHER" id="PTHR12521:SF0">
    <property type="entry name" value="ADP-RIBOSE GLYCOHYDROLASE OARD1"/>
    <property type="match status" value="1"/>
</dbReference>
<organism evidence="6 7">
    <name type="scientific">Maudiozyma exigua</name>
    <name type="common">Yeast</name>
    <name type="synonym">Kazachstania exigua</name>
    <dbReference type="NCBI Taxonomy" id="34358"/>
    <lineage>
        <taxon>Eukaryota</taxon>
        <taxon>Fungi</taxon>
        <taxon>Dikarya</taxon>
        <taxon>Ascomycota</taxon>
        <taxon>Saccharomycotina</taxon>
        <taxon>Saccharomycetes</taxon>
        <taxon>Saccharomycetales</taxon>
        <taxon>Saccharomycetaceae</taxon>
        <taxon>Maudiozyma</taxon>
    </lineage>
</organism>
<dbReference type="PANTHER" id="PTHR12521">
    <property type="entry name" value="PROTEIN C6ORF130"/>
    <property type="match status" value="1"/>
</dbReference>
<feature type="domain" description="Macro" evidence="5">
    <location>
        <begin position="1"/>
        <end position="167"/>
    </location>
</feature>
<dbReference type="InterPro" id="IPR043472">
    <property type="entry name" value="Macro_dom-like"/>
</dbReference>
<dbReference type="EMBL" id="PUHR01000093">
    <property type="protein sequence ID" value="KAG0667765.1"/>
    <property type="molecule type" value="Genomic_DNA"/>
</dbReference>
<dbReference type="EC" id="3.1.3.84" evidence="2"/>
<dbReference type="InterPro" id="IPR050892">
    <property type="entry name" value="ADP-ribose_metab_enzymes"/>
</dbReference>
<dbReference type="SUPFAM" id="SSF52949">
    <property type="entry name" value="Macro domain-like"/>
    <property type="match status" value="1"/>
</dbReference>
<name>A0A9P7BAV5_MAUEX</name>
<dbReference type="InterPro" id="IPR002589">
    <property type="entry name" value="Macro_dom"/>
</dbReference>
<evidence type="ECO:0000256" key="3">
    <source>
        <dbReference type="ARBA" id="ARBA00019744"/>
    </source>
</evidence>
<comment type="caution">
    <text evidence="6">The sequence shown here is derived from an EMBL/GenBank/DDBJ whole genome shotgun (WGS) entry which is preliminary data.</text>
</comment>
<evidence type="ECO:0000256" key="4">
    <source>
        <dbReference type="ARBA" id="ARBA00034427"/>
    </source>
</evidence>
<dbReference type="AlphaFoldDB" id="A0A9P7BAV5"/>
<comment type="catalytic activity">
    <reaction evidence="4">
        <text>ADP-alpha-D-ribose 1''-phosphate + H2O = ADP-D-ribose + phosphate</text>
        <dbReference type="Rhea" id="RHEA:25029"/>
        <dbReference type="ChEBI" id="CHEBI:15377"/>
        <dbReference type="ChEBI" id="CHEBI:43474"/>
        <dbReference type="ChEBI" id="CHEBI:57967"/>
        <dbReference type="ChEBI" id="CHEBI:58753"/>
        <dbReference type="EC" id="3.1.3.84"/>
    </reaction>
</comment>
<keyword evidence="7" id="KW-1185">Reference proteome</keyword>
<dbReference type="OrthoDB" id="2155246at2759"/>
<proteinExistence type="inferred from homology"/>
<accession>A0A9P7BAV5</accession>
<gene>
    <name evidence="6" type="primary">POA1</name>
    <name evidence="6" type="ORF">C6P45_005394</name>
</gene>
<comment type="similarity">
    <text evidence="1">Belongs to the POA1 family.</text>
</comment>
<dbReference type="GO" id="GO:0140291">
    <property type="term" value="P:peptidyl-glutamate ADP-deribosylation"/>
    <property type="evidence" value="ECO:0007669"/>
    <property type="project" value="TreeGrafter"/>
</dbReference>
<evidence type="ECO:0000313" key="6">
    <source>
        <dbReference type="EMBL" id="KAG0667765.1"/>
    </source>
</evidence>
<evidence type="ECO:0000313" key="7">
    <source>
        <dbReference type="Proteomes" id="UP000750334"/>
    </source>
</evidence>
<dbReference type="SMART" id="SM00506">
    <property type="entry name" value="A1pp"/>
    <property type="match status" value="1"/>
</dbReference>